<dbReference type="EMBL" id="CP039352">
    <property type="protein sequence ID" value="QCE03876.1"/>
    <property type="molecule type" value="Genomic_DNA"/>
</dbReference>
<reference evidence="2 3" key="1">
    <citation type="submission" date="2019-04" db="EMBL/GenBank/DDBJ databases">
        <title>An improved genome assembly and genetic linkage map for asparagus bean, Vigna unguiculata ssp. sesquipedialis.</title>
        <authorList>
            <person name="Xia Q."/>
            <person name="Zhang R."/>
            <person name="Dong Y."/>
        </authorList>
    </citation>
    <scope>NUCLEOTIDE SEQUENCE [LARGE SCALE GENOMIC DNA]</scope>
    <source>
        <tissue evidence="2">Leaf</tissue>
    </source>
</reference>
<gene>
    <name evidence="2" type="ORF">DEO72_LG8g1905</name>
</gene>
<name>A0A4D6MQV6_VIGUN</name>
<organism evidence="2 3">
    <name type="scientific">Vigna unguiculata</name>
    <name type="common">Cowpea</name>
    <dbReference type="NCBI Taxonomy" id="3917"/>
    <lineage>
        <taxon>Eukaryota</taxon>
        <taxon>Viridiplantae</taxon>
        <taxon>Streptophyta</taxon>
        <taxon>Embryophyta</taxon>
        <taxon>Tracheophyta</taxon>
        <taxon>Spermatophyta</taxon>
        <taxon>Magnoliopsida</taxon>
        <taxon>eudicotyledons</taxon>
        <taxon>Gunneridae</taxon>
        <taxon>Pentapetalae</taxon>
        <taxon>rosids</taxon>
        <taxon>fabids</taxon>
        <taxon>Fabales</taxon>
        <taxon>Fabaceae</taxon>
        <taxon>Papilionoideae</taxon>
        <taxon>50 kb inversion clade</taxon>
        <taxon>NPAAA clade</taxon>
        <taxon>indigoferoid/millettioid clade</taxon>
        <taxon>Phaseoleae</taxon>
        <taxon>Vigna</taxon>
    </lineage>
</organism>
<keyword evidence="3" id="KW-1185">Reference proteome</keyword>
<feature type="region of interest" description="Disordered" evidence="1">
    <location>
        <begin position="1"/>
        <end position="46"/>
    </location>
</feature>
<dbReference type="AlphaFoldDB" id="A0A4D6MQV6"/>
<evidence type="ECO:0000256" key="1">
    <source>
        <dbReference type="SAM" id="MobiDB-lite"/>
    </source>
</evidence>
<feature type="compositionally biased region" description="Polar residues" evidence="1">
    <location>
        <begin position="28"/>
        <end position="46"/>
    </location>
</feature>
<evidence type="ECO:0000313" key="2">
    <source>
        <dbReference type="EMBL" id="QCE03876.1"/>
    </source>
</evidence>
<protein>
    <submittedName>
        <fullName evidence="2">Uncharacterized protein</fullName>
    </submittedName>
</protein>
<accession>A0A4D6MQV6</accession>
<evidence type="ECO:0000313" key="3">
    <source>
        <dbReference type="Proteomes" id="UP000501690"/>
    </source>
</evidence>
<proteinExistence type="predicted"/>
<sequence>MAREQEKKTNNFQHIVHIQNNKEKGYKSNKQQGEGNHLTTSNTNTNIRRLREVALPPASQSFDGVRAPTVVAPASQSFERSMRTNGGGPGVRAEAVRVAHERNESEGRIGSRRQRLWWTPVSPATVVANCGEVTISRGWS</sequence>
<dbReference type="Proteomes" id="UP000501690">
    <property type="component" value="Linkage Group LG8"/>
</dbReference>